<evidence type="ECO:0000256" key="3">
    <source>
        <dbReference type="ARBA" id="ARBA00022692"/>
    </source>
</evidence>
<dbReference type="Pfam" id="PF06271">
    <property type="entry name" value="RDD"/>
    <property type="match status" value="1"/>
</dbReference>
<organism evidence="8 9">
    <name type="scientific">Umezawaea tangerina</name>
    <dbReference type="NCBI Taxonomy" id="84725"/>
    <lineage>
        <taxon>Bacteria</taxon>
        <taxon>Bacillati</taxon>
        <taxon>Actinomycetota</taxon>
        <taxon>Actinomycetes</taxon>
        <taxon>Pseudonocardiales</taxon>
        <taxon>Pseudonocardiaceae</taxon>
        <taxon>Umezawaea</taxon>
    </lineage>
</organism>
<gene>
    <name evidence="8" type="ORF">CLV43_105273</name>
</gene>
<keyword evidence="5 6" id="KW-0472">Membrane</keyword>
<reference evidence="8 9" key="1">
    <citation type="submission" date="2018-03" db="EMBL/GenBank/DDBJ databases">
        <title>Genomic Encyclopedia of Archaeal and Bacterial Type Strains, Phase II (KMG-II): from individual species to whole genera.</title>
        <authorList>
            <person name="Goeker M."/>
        </authorList>
    </citation>
    <scope>NUCLEOTIDE SEQUENCE [LARGE SCALE GENOMIC DNA]</scope>
    <source>
        <strain evidence="8 9">DSM 44720</strain>
    </source>
</reference>
<evidence type="ECO:0000256" key="1">
    <source>
        <dbReference type="ARBA" id="ARBA00004651"/>
    </source>
</evidence>
<comment type="caution">
    <text evidence="8">The sequence shown here is derived from an EMBL/GenBank/DDBJ whole genome shotgun (WGS) entry which is preliminary data.</text>
</comment>
<sequence>MTVSAGFAPPKSDTARSGVVPGRLEALARRTSQHVLDSALAIGLGFLAGLLVGVVVIPLMKWGVVPPRAILWAPTITFVAVAFVSQLLIDIWVPSRRHGVTPGMLVMGLRVEKVDGGEPSIWDYLIRSLLFAVDGTLLGLVAVVSILVTKRRQRVGDLLARTVVVRVGGSTGVVEPGSPASRS</sequence>
<feature type="transmembrane region" description="Helical" evidence="6">
    <location>
        <begin position="39"/>
        <end position="57"/>
    </location>
</feature>
<evidence type="ECO:0000256" key="6">
    <source>
        <dbReference type="SAM" id="Phobius"/>
    </source>
</evidence>
<dbReference type="InterPro" id="IPR051791">
    <property type="entry name" value="Pra-immunoreactive"/>
</dbReference>
<keyword evidence="2" id="KW-1003">Cell membrane</keyword>
<evidence type="ECO:0000313" key="8">
    <source>
        <dbReference type="EMBL" id="PRY41515.1"/>
    </source>
</evidence>
<dbReference type="GO" id="GO:0005886">
    <property type="term" value="C:plasma membrane"/>
    <property type="evidence" value="ECO:0007669"/>
    <property type="project" value="UniProtKB-SubCell"/>
</dbReference>
<feature type="domain" description="RDD" evidence="7">
    <location>
        <begin position="28"/>
        <end position="160"/>
    </location>
</feature>
<name>A0A2T0T769_9PSEU</name>
<evidence type="ECO:0000256" key="5">
    <source>
        <dbReference type="ARBA" id="ARBA00023136"/>
    </source>
</evidence>
<dbReference type="AlphaFoldDB" id="A0A2T0T769"/>
<dbReference type="Proteomes" id="UP000239494">
    <property type="component" value="Unassembled WGS sequence"/>
</dbReference>
<proteinExistence type="predicted"/>
<feature type="transmembrane region" description="Helical" evidence="6">
    <location>
        <begin position="69"/>
        <end position="89"/>
    </location>
</feature>
<dbReference type="InterPro" id="IPR010432">
    <property type="entry name" value="RDD"/>
</dbReference>
<comment type="subcellular location">
    <subcellularLocation>
        <location evidence="1">Cell membrane</location>
        <topology evidence="1">Multi-pass membrane protein</topology>
    </subcellularLocation>
</comment>
<dbReference type="RefSeq" id="WP_106188529.1">
    <property type="nucleotide sequence ID" value="NZ_PVTF01000005.1"/>
</dbReference>
<dbReference type="OrthoDB" id="9787732at2"/>
<evidence type="ECO:0000259" key="7">
    <source>
        <dbReference type="Pfam" id="PF06271"/>
    </source>
</evidence>
<keyword evidence="3 6" id="KW-0812">Transmembrane</keyword>
<evidence type="ECO:0000256" key="4">
    <source>
        <dbReference type="ARBA" id="ARBA00022989"/>
    </source>
</evidence>
<evidence type="ECO:0000313" key="9">
    <source>
        <dbReference type="Proteomes" id="UP000239494"/>
    </source>
</evidence>
<evidence type="ECO:0000256" key="2">
    <source>
        <dbReference type="ARBA" id="ARBA00022475"/>
    </source>
</evidence>
<feature type="transmembrane region" description="Helical" evidence="6">
    <location>
        <begin position="124"/>
        <end position="148"/>
    </location>
</feature>
<accession>A0A2T0T769</accession>
<dbReference type="EMBL" id="PVTF01000005">
    <property type="protein sequence ID" value="PRY41515.1"/>
    <property type="molecule type" value="Genomic_DNA"/>
</dbReference>
<dbReference type="PANTHER" id="PTHR36115">
    <property type="entry name" value="PROLINE-RICH ANTIGEN HOMOLOG-RELATED"/>
    <property type="match status" value="1"/>
</dbReference>
<dbReference type="PANTHER" id="PTHR36115:SF6">
    <property type="entry name" value="PROLINE-RICH ANTIGEN HOMOLOG"/>
    <property type="match status" value="1"/>
</dbReference>
<protein>
    <submittedName>
        <fullName evidence="8">Putative RDD family membrane protein YckC</fullName>
    </submittedName>
</protein>
<keyword evidence="4 6" id="KW-1133">Transmembrane helix</keyword>
<keyword evidence="9" id="KW-1185">Reference proteome</keyword>